<feature type="region of interest" description="Disordered" evidence="1">
    <location>
        <begin position="154"/>
        <end position="191"/>
    </location>
</feature>
<accession>A0A6B0V7V0</accession>
<feature type="region of interest" description="Disordered" evidence="1">
    <location>
        <begin position="24"/>
        <end position="98"/>
    </location>
</feature>
<dbReference type="EMBL" id="GIFC01016274">
    <property type="protein sequence ID" value="MXU98357.1"/>
    <property type="molecule type" value="Transcribed_RNA"/>
</dbReference>
<reference evidence="2" key="1">
    <citation type="submission" date="2019-12" db="EMBL/GenBank/DDBJ databases">
        <title>An insight into the sialome of adult female Ixodes ricinus ticks feeding for 6 days.</title>
        <authorList>
            <person name="Perner J."/>
            <person name="Ribeiro J.M.C."/>
        </authorList>
    </citation>
    <scope>NUCLEOTIDE SEQUENCE</scope>
    <source>
        <strain evidence="2">Semi-engorged</strain>
        <tissue evidence="2">Salivary glands</tissue>
    </source>
</reference>
<proteinExistence type="predicted"/>
<feature type="compositionally biased region" description="Low complexity" evidence="1">
    <location>
        <begin position="44"/>
        <end position="59"/>
    </location>
</feature>
<evidence type="ECO:0000256" key="1">
    <source>
        <dbReference type="SAM" id="MobiDB-lite"/>
    </source>
</evidence>
<name>A0A6B0V7V0_IXORI</name>
<sequence>MALVRSICRTSTSFVLASCSLSSSSGVRWKNSSGNCTSERPWAGVSTRRLRSSTGSTGSAVRRASRSTHSCSGSPSSGKTKQSSVRSKPAASRNWAAPSRGSTRSWRILLDRRMRRYFSSPGWSTMLVRYLHSVSTPASTLAAGLQVCMSRHAPRPGSSSSWSYRNCRMRSRSSPSGRRTSGPSSGQENSTVRCSCGLGASWAGSCLPVFSCRAARSCSCSSSLRAWALMADADQFGLAWAWLRSSRASAAAAALCASWDGGAGALVGAATRLGPGGARLCVPSPESTCPGPACLNLSCALRLLKKSRMAAIRCVESAPAVASAGVPPS</sequence>
<feature type="compositionally biased region" description="Low complexity" evidence="1">
    <location>
        <begin position="172"/>
        <end position="186"/>
    </location>
</feature>
<dbReference type="AlphaFoldDB" id="A0A6B0V7V0"/>
<organism evidence="2">
    <name type="scientific">Ixodes ricinus</name>
    <name type="common">Common tick</name>
    <name type="synonym">Acarus ricinus</name>
    <dbReference type="NCBI Taxonomy" id="34613"/>
    <lineage>
        <taxon>Eukaryota</taxon>
        <taxon>Metazoa</taxon>
        <taxon>Ecdysozoa</taxon>
        <taxon>Arthropoda</taxon>
        <taxon>Chelicerata</taxon>
        <taxon>Arachnida</taxon>
        <taxon>Acari</taxon>
        <taxon>Parasitiformes</taxon>
        <taxon>Ixodida</taxon>
        <taxon>Ixodoidea</taxon>
        <taxon>Ixodidae</taxon>
        <taxon>Ixodinae</taxon>
        <taxon>Ixodes</taxon>
    </lineage>
</organism>
<evidence type="ECO:0000313" key="2">
    <source>
        <dbReference type="EMBL" id="MXU98357.1"/>
    </source>
</evidence>
<feature type="compositionally biased region" description="Low complexity" evidence="1">
    <location>
        <begin position="67"/>
        <end position="77"/>
    </location>
</feature>
<protein>
    <submittedName>
        <fullName evidence="2">Uncharacterized protein</fullName>
    </submittedName>
</protein>